<sequence length="570" mass="62972">MLDNRGSLAAAVSSMGESTRFGPTYALWNAALSRLGKTGRSPPICTSTKIIENLCYAIKENVTFNNTITTLDLVGLPLTIKALVNLGKAISSNASIRKLSLANCRFGDDGFKAIAPGLKSSCSIRSINVSACNLTSFSASLLAELLKSQALRRQASRWATTLRFSSDDLPRAAENLESIADSSPIRRVNLCCNFIGDEGCEFLADALREEIGLRALDLQFNEITTHGGRAFQQVLDFNKELVLLDLRNNLIDPVLHHLMQRKIRENNEIYSGHAISEANSELLLLPAHDPLQNAFHVSCEVSHTQHTQSSLNRVNISAHTLHPTTPKKSKKVVITTNPTTPTSKPAWKPAGSNNRWIRPKQRAFNAVALLDPSLRSSRAPSVPDNTQAGSDWDADSQSHMEVAAAEEVIRDLIDVHASGKHRVRDVSVGVHQDMSVIKNQYQQHEQHETESIDLDTSVPASLIEPHEAKRGMVTAAPARTVDHGQDLSVVVGTIEKSFKGLTLLLDELERKQIKKRIKKAMKDNIIKDLPHLPVKEQERVYDQDTETSTSFIREKIDKIAQSMKIVNTLY</sequence>
<dbReference type="InterPro" id="IPR001611">
    <property type="entry name" value="Leu-rich_rpt"/>
</dbReference>
<dbReference type="EMBL" id="QEAO01000029">
    <property type="protein sequence ID" value="TPX32515.1"/>
    <property type="molecule type" value="Genomic_DNA"/>
</dbReference>
<dbReference type="PANTHER" id="PTHR24110">
    <property type="entry name" value="CENTROSOMAL PROTEIN OF 78 KDA"/>
    <property type="match status" value="1"/>
</dbReference>
<dbReference type="SMART" id="SM00368">
    <property type="entry name" value="LRR_RI"/>
    <property type="match status" value="4"/>
</dbReference>
<reference evidence="2 3" key="1">
    <citation type="journal article" date="2019" name="Sci. Rep.">
        <title>Comparative genomics of chytrid fungi reveal insights into the obligate biotrophic and pathogenic lifestyle of Synchytrium endobioticum.</title>
        <authorList>
            <person name="van de Vossenberg B.T.L.H."/>
            <person name="Warris S."/>
            <person name="Nguyen H.D.T."/>
            <person name="van Gent-Pelzer M.P.E."/>
            <person name="Joly D.L."/>
            <person name="van de Geest H.C."/>
            <person name="Bonants P.J.M."/>
            <person name="Smith D.S."/>
            <person name="Levesque C.A."/>
            <person name="van der Lee T.A.J."/>
        </authorList>
    </citation>
    <scope>NUCLEOTIDE SEQUENCE [LARGE SCALE GENOMIC DNA]</scope>
    <source>
        <strain evidence="2 3">JEL517</strain>
    </source>
</reference>
<dbReference type="STRING" id="1806994.A0A507C508"/>
<dbReference type="Proteomes" id="UP000319731">
    <property type="component" value="Unassembled WGS sequence"/>
</dbReference>
<dbReference type="RefSeq" id="XP_031023702.1">
    <property type="nucleotide sequence ID" value="XM_031170317.1"/>
</dbReference>
<protein>
    <submittedName>
        <fullName evidence="2">Uncharacterized protein</fullName>
    </submittedName>
</protein>
<comment type="caution">
    <text evidence="2">The sequence shown here is derived from an EMBL/GenBank/DDBJ whole genome shotgun (WGS) entry which is preliminary data.</text>
</comment>
<accession>A0A507C508</accession>
<feature type="region of interest" description="Disordered" evidence="1">
    <location>
        <begin position="308"/>
        <end position="331"/>
    </location>
</feature>
<gene>
    <name evidence="2" type="ORF">SmJEL517_g04389</name>
</gene>
<evidence type="ECO:0000313" key="3">
    <source>
        <dbReference type="Proteomes" id="UP000319731"/>
    </source>
</evidence>
<dbReference type="AlphaFoldDB" id="A0A507C508"/>
<feature type="region of interest" description="Disordered" evidence="1">
    <location>
        <begin position="375"/>
        <end position="397"/>
    </location>
</feature>
<name>A0A507C508_9FUNG</name>
<proteinExistence type="predicted"/>
<organism evidence="2 3">
    <name type="scientific">Synchytrium microbalum</name>
    <dbReference type="NCBI Taxonomy" id="1806994"/>
    <lineage>
        <taxon>Eukaryota</taxon>
        <taxon>Fungi</taxon>
        <taxon>Fungi incertae sedis</taxon>
        <taxon>Chytridiomycota</taxon>
        <taxon>Chytridiomycota incertae sedis</taxon>
        <taxon>Chytridiomycetes</taxon>
        <taxon>Synchytriales</taxon>
        <taxon>Synchytriaceae</taxon>
        <taxon>Synchytrium</taxon>
    </lineage>
</organism>
<dbReference type="OrthoDB" id="78308at2759"/>
<dbReference type="PANTHER" id="PTHR24110:SF3">
    <property type="entry name" value="CENTROSOMAL PROTEIN OF 78 KDA"/>
    <property type="match status" value="1"/>
</dbReference>
<keyword evidence="3" id="KW-1185">Reference proteome</keyword>
<dbReference type="Pfam" id="PF13516">
    <property type="entry name" value="LRR_6"/>
    <property type="match status" value="2"/>
</dbReference>
<dbReference type="InterPro" id="IPR032675">
    <property type="entry name" value="LRR_dom_sf"/>
</dbReference>
<feature type="compositionally biased region" description="Polar residues" evidence="1">
    <location>
        <begin position="308"/>
        <end position="318"/>
    </location>
</feature>
<evidence type="ECO:0000256" key="1">
    <source>
        <dbReference type="SAM" id="MobiDB-lite"/>
    </source>
</evidence>
<dbReference type="SUPFAM" id="SSF52047">
    <property type="entry name" value="RNI-like"/>
    <property type="match status" value="1"/>
</dbReference>
<evidence type="ECO:0000313" key="2">
    <source>
        <dbReference type="EMBL" id="TPX32515.1"/>
    </source>
</evidence>
<dbReference type="Gene3D" id="3.80.10.10">
    <property type="entry name" value="Ribonuclease Inhibitor"/>
    <property type="match status" value="2"/>
</dbReference>
<dbReference type="GeneID" id="42005614"/>